<dbReference type="AlphaFoldDB" id="A0A0P0WLH3"/>
<evidence type="ECO:0000313" key="3">
    <source>
        <dbReference type="Proteomes" id="UP000059680"/>
    </source>
</evidence>
<evidence type="ECO:0000256" key="1">
    <source>
        <dbReference type="SAM" id="MobiDB-lite"/>
    </source>
</evidence>
<dbReference type="EMBL" id="AP014961">
    <property type="protein sequence ID" value="BAS93694.1"/>
    <property type="molecule type" value="Genomic_DNA"/>
</dbReference>
<organism evidence="2 3">
    <name type="scientific">Oryza sativa subsp. japonica</name>
    <name type="common">Rice</name>
    <dbReference type="NCBI Taxonomy" id="39947"/>
    <lineage>
        <taxon>Eukaryota</taxon>
        <taxon>Viridiplantae</taxon>
        <taxon>Streptophyta</taxon>
        <taxon>Embryophyta</taxon>
        <taxon>Tracheophyta</taxon>
        <taxon>Spermatophyta</taxon>
        <taxon>Magnoliopsida</taxon>
        <taxon>Liliopsida</taxon>
        <taxon>Poales</taxon>
        <taxon>Poaceae</taxon>
        <taxon>BOP clade</taxon>
        <taxon>Oryzoideae</taxon>
        <taxon>Oryzeae</taxon>
        <taxon>Oryzinae</taxon>
        <taxon>Oryza</taxon>
        <taxon>Oryza sativa</taxon>
    </lineage>
</organism>
<protein>
    <submittedName>
        <fullName evidence="2">Os05g0372100 protein</fullName>
    </submittedName>
</protein>
<accession>A0A0P0WLH3</accession>
<reference evidence="3" key="1">
    <citation type="journal article" date="2005" name="Nature">
        <title>The map-based sequence of the rice genome.</title>
        <authorList>
            <consortium name="International rice genome sequencing project (IRGSP)"/>
            <person name="Matsumoto T."/>
            <person name="Wu J."/>
            <person name="Kanamori H."/>
            <person name="Katayose Y."/>
            <person name="Fujisawa M."/>
            <person name="Namiki N."/>
            <person name="Mizuno H."/>
            <person name="Yamamoto K."/>
            <person name="Antonio B.A."/>
            <person name="Baba T."/>
            <person name="Sakata K."/>
            <person name="Nagamura Y."/>
            <person name="Aoki H."/>
            <person name="Arikawa K."/>
            <person name="Arita K."/>
            <person name="Bito T."/>
            <person name="Chiden Y."/>
            <person name="Fujitsuka N."/>
            <person name="Fukunaka R."/>
            <person name="Hamada M."/>
            <person name="Harada C."/>
            <person name="Hayashi A."/>
            <person name="Hijishita S."/>
            <person name="Honda M."/>
            <person name="Hosokawa S."/>
            <person name="Ichikawa Y."/>
            <person name="Idonuma A."/>
            <person name="Iijima M."/>
            <person name="Ikeda M."/>
            <person name="Ikeno M."/>
            <person name="Ito K."/>
            <person name="Ito S."/>
            <person name="Ito T."/>
            <person name="Ito Y."/>
            <person name="Ito Y."/>
            <person name="Iwabuchi A."/>
            <person name="Kamiya K."/>
            <person name="Karasawa W."/>
            <person name="Kurita K."/>
            <person name="Katagiri S."/>
            <person name="Kikuta A."/>
            <person name="Kobayashi H."/>
            <person name="Kobayashi N."/>
            <person name="Machita K."/>
            <person name="Maehara T."/>
            <person name="Masukawa M."/>
            <person name="Mizubayashi T."/>
            <person name="Mukai Y."/>
            <person name="Nagasaki H."/>
            <person name="Nagata Y."/>
            <person name="Naito S."/>
            <person name="Nakashima M."/>
            <person name="Nakama Y."/>
            <person name="Nakamichi Y."/>
            <person name="Nakamura M."/>
            <person name="Meguro A."/>
            <person name="Negishi M."/>
            <person name="Ohta I."/>
            <person name="Ohta T."/>
            <person name="Okamoto M."/>
            <person name="Ono N."/>
            <person name="Saji S."/>
            <person name="Sakaguchi M."/>
            <person name="Sakai K."/>
            <person name="Shibata M."/>
            <person name="Shimokawa T."/>
            <person name="Song J."/>
            <person name="Takazaki Y."/>
            <person name="Terasawa K."/>
            <person name="Tsugane M."/>
            <person name="Tsuji K."/>
            <person name="Ueda S."/>
            <person name="Waki K."/>
            <person name="Yamagata H."/>
            <person name="Yamamoto M."/>
            <person name="Yamamoto S."/>
            <person name="Yamane H."/>
            <person name="Yoshiki S."/>
            <person name="Yoshihara R."/>
            <person name="Yukawa K."/>
            <person name="Zhong H."/>
            <person name="Yano M."/>
            <person name="Yuan Q."/>
            <person name="Ouyang S."/>
            <person name="Liu J."/>
            <person name="Jones K.M."/>
            <person name="Gansberger K."/>
            <person name="Moffat K."/>
            <person name="Hill J."/>
            <person name="Bera J."/>
            <person name="Fadrosh D."/>
            <person name="Jin S."/>
            <person name="Johri S."/>
            <person name="Kim M."/>
            <person name="Overton L."/>
            <person name="Reardon M."/>
            <person name="Tsitrin T."/>
            <person name="Vuong H."/>
            <person name="Weaver B."/>
            <person name="Ciecko A."/>
            <person name="Tallon L."/>
            <person name="Jackson J."/>
            <person name="Pai G."/>
            <person name="Aken S.V."/>
            <person name="Utterback T."/>
            <person name="Reidmuller S."/>
            <person name="Feldblyum T."/>
            <person name="Hsiao J."/>
            <person name="Zismann V."/>
            <person name="Iobst S."/>
            <person name="de Vazeille A.R."/>
            <person name="Buell C.R."/>
            <person name="Ying K."/>
            <person name="Li Y."/>
            <person name="Lu T."/>
            <person name="Huang Y."/>
            <person name="Zhao Q."/>
            <person name="Feng Q."/>
            <person name="Zhang L."/>
            <person name="Zhu J."/>
            <person name="Weng Q."/>
            <person name="Mu J."/>
            <person name="Lu Y."/>
            <person name="Fan D."/>
            <person name="Liu Y."/>
            <person name="Guan J."/>
            <person name="Zhang Y."/>
            <person name="Yu S."/>
            <person name="Liu X."/>
            <person name="Zhang Y."/>
            <person name="Hong G."/>
            <person name="Han B."/>
            <person name="Choisne N."/>
            <person name="Demange N."/>
            <person name="Orjeda G."/>
            <person name="Samain S."/>
            <person name="Cattolico L."/>
            <person name="Pelletier E."/>
            <person name="Couloux A."/>
            <person name="Segurens B."/>
            <person name="Wincker P."/>
            <person name="D'Hont A."/>
            <person name="Scarpelli C."/>
            <person name="Weissenbach J."/>
            <person name="Salanoubat M."/>
            <person name="Quetier F."/>
            <person name="Yu Y."/>
            <person name="Kim H.R."/>
            <person name="Rambo T."/>
            <person name="Currie J."/>
            <person name="Collura K."/>
            <person name="Luo M."/>
            <person name="Yang T."/>
            <person name="Ammiraju J.S.S."/>
            <person name="Engler F."/>
            <person name="Soderlund C."/>
            <person name="Wing R.A."/>
            <person name="Palmer L.E."/>
            <person name="de la Bastide M."/>
            <person name="Spiegel L."/>
            <person name="Nascimento L."/>
            <person name="Zutavern T."/>
            <person name="O'Shaughnessy A."/>
            <person name="Dike S."/>
            <person name="Dedhia N."/>
            <person name="Preston R."/>
            <person name="Balija V."/>
            <person name="McCombie W.R."/>
            <person name="Chow T."/>
            <person name="Chen H."/>
            <person name="Chung M."/>
            <person name="Chen C."/>
            <person name="Shaw J."/>
            <person name="Wu H."/>
            <person name="Hsiao K."/>
            <person name="Chao Y."/>
            <person name="Chu M."/>
            <person name="Cheng C."/>
            <person name="Hour A."/>
            <person name="Lee P."/>
            <person name="Lin S."/>
            <person name="Lin Y."/>
            <person name="Liou J."/>
            <person name="Liu S."/>
            <person name="Hsing Y."/>
            <person name="Raghuvanshi S."/>
            <person name="Mohanty A."/>
            <person name="Bharti A.K."/>
            <person name="Gaur A."/>
            <person name="Gupta V."/>
            <person name="Kumar D."/>
            <person name="Ravi V."/>
            <person name="Vij S."/>
            <person name="Kapur A."/>
            <person name="Khurana P."/>
            <person name="Khurana P."/>
            <person name="Khurana J.P."/>
            <person name="Tyagi A.K."/>
            <person name="Gaikwad K."/>
            <person name="Singh A."/>
            <person name="Dalal V."/>
            <person name="Srivastava S."/>
            <person name="Dixit A."/>
            <person name="Pal A.K."/>
            <person name="Ghazi I.A."/>
            <person name="Yadav M."/>
            <person name="Pandit A."/>
            <person name="Bhargava A."/>
            <person name="Sureshbabu K."/>
            <person name="Batra K."/>
            <person name="Sharma T.R."/>
            <person name="Mohapatra T."/>
            <person name="Singh N.K."/>
            <person name="Messing J."/>
            <person name="Nelson A.B."/>
            <person name="Fuks G."/>
            <person name="Kavchok S."/>
            <person name="Keizer G."/>
            <person name="Linton E."/>
            <person name="Llaca V."/>
            <person name="Song R."/>
            <person name="Tanyolac B."/>
            <person name="Young S."/>
            <person name="Ho-Il K."/>
            <person name="Hahn J.H."/>
            <person name="Sangsakoo G."/>
            <person name="Vanavichit A."/>
            <person name="de Mattos Luiz.A.T."/>
            <person name="Zimmer P.D."/>
            <person name="Malone G."/>
            <person name="Dellagostin O."/>
            <person name="de Oliveira A.C."/>
            <person name="Bevan M."/>
            <person name="Bancroft I."/>
            <person name="Minx P."/>
            <person name="Cordum H."/>
            <person name="Wilson R."/>
            <person name="Cheng Z."/>
            <person name="Jin W."/>
            <person name="Jiang J."/>
            <person name="Leong S.A."/>
            <person name="Iwama H."/>
            <person name="Gojobori T."/>
            <person name="Itoh T."/>
            <person name="Niimura Y."/>
            <person name="Fujii Y."/>
            <person name="Habara T."/>
            <person name="Sakai H."/>
            <person name="Sato Y."/>
            <person name="Wilson G."/>
            <person name="Kumar K."/>
            <person name="McCouch S."/>
            <person name="Juretic N."/>
            <person name="Hoen D."/>
            <person name="Wright S."/>
            <person name="Bruskiewich R."/>
            <person name="Bureau T."/>
            <person name="Miyao A."/>
            <person name="Hirochika H."/>
            <person name="Nishikawa T."/>
            <person name="Kadowaki K."/>
            <person name="Sugiura M."/>
            <person name="Burr B."/>
            <person name="Sasaki T."/>
        </authorList>
    </citation>
    <scope>NUCLEOTIDE SEQUENCE [LARGE SCALE GENOMIC DNA]</scope>
    <source>
        <strain evidence="3">cv. Nipponbare</strain>
    </source>
</reference>
<dbReference type="Proteomes" id="UP000059680">
    <property type="component" value="Chromosome 5"/>
</dbReference>
<proteinExistence type="predicted"/>
<reference evidence="2 3" key="2">
    <citation type="journal article" date="2013" name="Plant Cell Physiol.">
        <title>Rice Annotation Project Database (RAP-DB): an integrative and interactive database for rice genomics.</title>
        <authorList>
            <person name="Sakai H."/>
            <person name="Lee S.S."/>
            <person name="Tanaka T."/>
            <person name="Numa H."/>
            <person name="Kim J."/>
            <person name="Kawahara Y."/>
            <person name="Wakimoto H."/>
            <person name="Yang C.C."/>
            <person name="Iwamoto M."/>
            <person name="Abe T."/>
            <person name="Yamada Y."/>
            <person name="Muto A."/>
            <person name="Inokuchi H."/>
            <person name="Ikemura T."/>
            <person name="Matsumoto T."/>
            <person name="Sasaki T."/>
            <person name="Itoh T."/>
        </authorList>
    </citation>
    <scope>NUCLEOTIDE SEQUENCE [LARGE SCALE GENOMIC DNA]</scope>
    <source>
        <strain evidence="3">cv. Nipponbare</strain>
    </source>
</reference>
<reference evidence="2 3" key="3">
    <citation type="journal article" date="2013" name="Rice">
        <title>Improvement of the Oryza sativa Nipponbare reference genome using next generation sequence and optical map data.</title>
        <authorList>
            <person name="Kawahara Y."/>
            <person name="de la Bastide M."/>
            <person name="Hamilton J.P."/>
            <person name="Kanamori H."/>
            <person name="McCombie W.R."/>
            <person name="Ouyang S."/>
            <person name="Schwartz D.C."/>
            <person name="Tanaka T."/>
            <person name="Wu J."/>
            <person name="Zhou S."/>
            <person name="Childs K.L."/>
            <person name="Davidson R.M."/>
            <person name="Lin H."/>
            <person name="Quesada-Ocampo L."/>
            <person name="Vaillancourt B."/>
            <person name="Sakai H."/>
            <person name="Lee S.S."/>
            <person name="Kim J."/>
            <person name="Numa H."/>
            <person name="Itoh T."/>
            <person name="Buell C.R."/>
            <person name="Matsumoto T."/>
        </authorList>
    </citation>
    <scope>NUCLEOTIDE SEQUENCE [LARGE SCALE GENOMIC DNA]</scope>
    <source>
        <strain evidence="3">cv. Nipponbare</strain>
    </source>
</reference>
<feature type="non-terminal residue" evidence="2">
    <location>
        <position position="1"/>
    </location>
</feature>
<dbReference type="ExpressionAtlas" id="A0A0P0WLH3">
    <property type="expression patterns" value="baseline and differential"/>
</dbReference>
<name>A0A0P0WLH3_ORYSJ</name>
<feature type="region of interest" description="Disordered" evidence="1">
    <location>
        <begin position="12"/>
        <end position="67"/>
    </location>
</feature>
<keyword evidence="3" id="KW-1185">Reference proteome</keyword>
<gene>
    <name evidence="2" type="ordered locus">Os05g0372100</name>
    <name evidence="2" type="ORF">OSNPB_050372100</name>
</gene>
<sequence>DFCPPLGIHLLSLPPLPSHPYPQNRRPTAPKSHPRAVASSKDRISRPPRSGGEIPVSSGVVGRPPPPGRRASLDLSFFFLIFLRFPSGRGEGRRVLGWAAFRASGRAARGRRRRAAAGARTAARRIAASPGSDQVRFLWWGCGGKGLDLGGGFVCRKW</sequence>
<evidence type="ECO:0000313" key="2">
    <source>
        <dbReference type="EMBL" id="BAS93694.1"/>
    </source>
</evidence>